<dbReference type="AlphaFoldDB" id="A0ABD5UFB6"/>
<sequence>MALKESIRYALSEVGAHYDDRRWWKGRLTQRVVVPVHERYPGDGAATHVMDEDWDTLVVLDGCRADLFEAVADLREFDDYRRVESLGSMTAEWTEKNFADGAFGDTVYVSANPFVSKLAGDAFHDVVEVWADAFDEEAGTVPADAVADAAREAHETYPDKRLVVHFMQPHYPFVGYPEMRYRSWSPDRMLNGAEREEGPHDVWEALEDGELPTERVWAAYADNLRYVLAAARALTDDLDGRAVLTSDHGNLLGERVWPLGVRVYGHPRGVRHPDLVRVPWAVLDGERRRTRDDGVRSRSREADDEDVNERLRALGYRE</sequence>
<gene>
    <name evidence="1" type="ORF">ACFQHK_10110</name>
</gene>
<evidence type="ECO:0000313" key="1">
    <source>
        <dbReference type="EMBL" id="MFC6836866.1"/>
    </source>
</evidence>
<dbReference type="Gene3D" id="3.40.720.10">
    <property type="entry name" value="Alkaline Phosphatase, subunit A"/>
    <property type="match status" value="1"/>
</dbReference>
<organism evidence="1 2">
    <name type="scientific">Halomarina ordinaria</name>
    <dbReference type="NCBI Taxonomy" id="3033939"/>
    <lineage>
        <taxon>Archaea</taxon>
        <taxon>Methanobacteriati</taxon>
        <taxon>Methanobacteriota</taxon>
        <taxon>Stenosarchaea group</taxon>
        <taxon>Halobacteria</taxon>
        <taxon>Halobacteriales</taxon>
        <taxon>Natronomonadaceae</taxon>
        <taxon>Halomarina</taxon>
    </lineage>
</organism>
<protein>
    <recommendedName>
        <fullName evidence="3">Sulfatase-like hydrolase/transferase</fullName>
    </recommendedName>
</protein>
<comment type="caution">
    <text evidence="1">The sequence shown here is derived from an EMBL/GenBank/DDBJ whole genome shotgun (WGS) entry which is preliminary data.</text>
</comment>
<reference evidence="1 2" key="1">
    <citation type="journal article" date="2019" name="Int. J. Syst. Evol. Microbiol.">
        <title>The Global Catalogue of Microorganisms (GCM) 10K type strain sequencing project: providing services to taxonomists for standard genome sequencing and annotation.</title>
        <authorList>
            <consortium name="The Broad Institute Genomics Platform"/>
            <consortium name="The Broad Institute Genome Sequencing Center for Infectious Disease"/>
            <person name="Wu L."/>
            <person name="Ma J."/>
        </authorList>
    </citation>
    <scope>NUCLEOTIDE SEQUENCE [LARGE SCALE GENOMIC DNA]</scope>
    <source>
        <strain evidence="1 2">PSRA2</strain>
    </source>
</reference>
<evidence type="ECO:0008006" key="3">
    <source>
        <dbReference type="Google" id="ProtNLM"/>
    </source>
</evidence>
<evidence type="ECO:0000313" key="2">
    <source>
        <dbReference type="Proteomes" id="UP001596406"/>
    </source>
</evidence>
<proteinExistence type="predicted"/>
<dbReference type="Proteomes" id="UP001596406">
    <property type="component" value="Unassembled WGS sequence"/>
</dbReference>
<dbReference type="InterPro" id="IPR017850">
    <property type="entry name" value="Alkaline_phosphatase_core_sf"/>
</dbReference>
<accession>A0ABD5UFB6</accession>
<dbReference type="SUPFAM" id="SSF53649">
    <property type="entry name" value="Alkaline phosphatase-like"/>
    <property type="match status" value="1"/>
</dbReference>
<dbReference type="EMBL" id="JBHSXM010000001">
    <property type="protein sequence ID" value="MFC6836866.1"/>
    <property type="molecule type" value="Genomic_DNA"/>
</dbReference>
<dbReference type="RefSeq" id="WP_304448540.1">
    <property type="nucleotide sequence ID" value="NZ_JARRAH010000001.1"/>
</dbReference>
<keyword evidence="2" id="KW-1185">Reference proteome</keyword>
<name>A0ABD5UFB6_9EURY</name>